<dbReference type="AlphaFoldDB" id="A0A6I3LI86"/>
<gene>
    <name evidence="2" type="ORF">GJV76_14460</name>
</gene>
<name>A0A6I3LI86_9FLAO</name>
<evidence type="ECO:0000256" key="1">
    <source>
        <dbReference type="SAM" id="SignalP"/>
    </source>
</evidence>
<keyword evidence="1" id="KW-0732">Signal</keyword>
<sequence>MKKTYIGFAGLSLLLLLGTQTVQAQQGFGTDNPHRSAAVDIQSSKRGLLIPRVSLVETTNQEPITAPETSLMVYNIATSKDVTPGYYYWDGDKWARFAKQSEITEIELKGDVTGKTGDTKVVAIQGTSISNVAPTANQVLTYIPSADGKTGEWVPTNLPTEPWNVQGTTTAASKNNEDIYQQGKVAIGFTKDDVATKTLDVKGDFRTVAKNGDVYSGFETNLFDEDVKTTTNFLYSSKSPINSLSDFVSSNEIGGIYTINSGVATIAKNNKNTVILSLGTVSSTHFDISLGGGYVDENKDQYSANLWGTSEQWLLSHIKKGKSVQVRVEGDKGVTFKHEQEGYTFPMTKGNTNQILVTDGGISDSGKNISKLEWKNAIDILTPGEPNQILITSKEGDKVTWVDQSDIVPITTNTLTKKDNNDTVDSNTIVSTVNGVPAEVKLIDNVTNTVNGTTIVTSVNGVESDSVDLKDVIQAGQKVTTVVNGTNTTVSSSVNPAGGNTTEYKVNVSNEAIQAAQKLTTVSEGKGVKVTLADKGNNTTDYNVAINTDGGKAGDVLTVVDGETSGDTKVEWKTPNYENIYTHDGTLTGNRTVDFGKNISLIFKRGNQSHDFTYDSDHTGLNMYGDKTSSIGLISHIKSSNGIESLLKLSHDNEWSHIYSSADKGFKLSTYYSKNISFETYATYDGDSSASVNFVIQGDGGVQVPNINEPKFAGKSTDKVVVADENGVLKTVAPAKTSMPKVFYMPPILFDTSVLGDKPVLDLHAEYVKQFKVSDNKLRSANSPVDIPTLGANELYYYITHYDSEVLEIKGITEDGKLSYKVKSNANEATFMTIVFVVK</sequence>
<feature type="signal peptide" evidence="1">
    <location>
        <begin position="1"/>
        <end position="24"/>
    </location>
</feature>
<evidence type="ECO:0000313" key="2">
    <source>
        <dbReference type="EMBL" id="MTG99309.1"/>
    </source>
</evidence>
<proteinExistence type="predicted"/>
<reference evidence="2 3" key="1">
    <citation type="submission" date="2019-11" db="EMBL/GenBank/DDBJ databases">
        <title>Genome of Strain BIT-d1.</title>
        <authorList>
            <person name="Yang Y."/>
        </authorList>
    </citation>
    <scope>NUCLEOTIDE SEQUENCE [LARGE SCALE GENOMIC DNA]</scope>
    <source>
        <strain evidence="2 3">BIT-d1</strain>
    </source>
</reference>
<organism evidence="2 3">
    <name type="scientific">Myroides albus</name>
    <dbReference type="NCBI Taxonomy" id="2562892"/>
    <lineage>
        <taxon>Bacteria</taxon>
        <taxon>Pseudomonadati</taxon>
        <taxon>Bacteroidota</taxon>
        <taxon>Flavobacteriia</taxon>
        <taxon>Flavobacteriales</taxon>
        <taxon>Flavobacteriaceae</taxon>
        <taxon>Myroides</taxon>
    </lineage>
</organism>
<comment type="caution">
    <text evidence="2">The sequence shown here is derived from an EMBL/GenBank/DDBJ whole genome shotgun (WGS) entry which is preliminary data.</text>
</comment>
<dbReference type="OrthoDB" id="1242646at2"/>
<evidence type="ECO:0000313" key="3">
    <source>
        <dbReference type="Proteomes" id="UP000438760"/>
    </source>
</evidence>
<accession>A0A6I3LI86</accession>
<dbReference type="EMBL" id="WMJX01000060">
    <property type="protein sequence ID" value="MTG99309.1"/>
    <property type="molecule type" value="Genomic_DNA"/>
</dbReference>
<feature type="chain" id="PRO_5026043603" evidence="1">
    <location>
        <begin position="25"/>
        <end position="839"/>
    </location>
</feature>
<keyword evidence="3" id="KW-1185">Reference proteome</keyword>
<dbReference type="RefSeq" id="WP_155093306.1">
    <property type="nucleotide sequence ID" value="NZ_WMJX01000060.1"/>
</dbReference>
<dbReference type="Proteomes" id="UP000438760">
    <property type="component" value="Unassembled WGS sequence"/>
</dbReference>
<protein>
    <submittedName>
        <fullName evidence="2">Uncharacterized protein</fullName>
    </submittedName>
</protein>